<dbReference type="Pfam" id="PF01909">
    <property type="entry name" value="NTP_transf_2"/>
    <property type="match status" value="1"/>
</dbReference>
<reference evidence="2 3" key="1">
    <citation type="submission" date="2019-03" db="EMBL/GenBank/DDBJ databases">
        <authorList>
            <person name="Kim M.K.M."/>
        </authorList>
    </citation>
    <scope>NUCLEOTIDE SEQUENCE [LARGE SCALE GENOMIC DNA]</scope>
    <source>
        <strain evidence="2 3">18JY21-1</strain>
    </source>
</reference>
<organism evidence="2 3">
    <name type="scientific">Paenibacillus albiflavus</name>
    <dbReference type="NCBI Taxonomy" id="2545760"/>
    <lineage>
        <taxon>Bacteria</taxon>
        <taxon>Bacillati</taxon>
        <taxon>Bacillota</taxon>
        <taxon>Bacilli</taxon>
        <taxon>Bacillales</taxon>
        <taxon>Paenibacillaceae</taxon>
        <taxon>Paenibacillus</taxon>
    </lineage>
</organism>
<dbReference type="RefSeq" id="WP_132417026.1">
    <property type="nucleotide sequence ID" value="NZ_SKFG01000003.1"/>
</dbReference>
<dbReference type="OrthoDB" id="1682923at2"/>
<dbReference type="Proteomes" id="UP000295418">
    <property type="component" value="Unassembled WGS sequence"/>
</dbReference>
<dbReference type="AlphaFoldDB" id="A0A4R4EM17"/>
<dbReference type="InterPro" id="IPR043519">
    <property type="entry name" value="NT_sf"/>
</dbReference>
<accession>A0A4R4EM17</accession>
<comment type="caution">
    <text evidence="2">The sequence shown here is derived from an EMBL/GenBank/DDBJ whole genome shotgun (WGS) entry which is preliminary data.</text>
</comment>
<protein>
    <submittedName>
        <fullName evidence="2">Nucleotidyltransferase domain-containing protein</fullName>
    </submittedName>
</protein>
<feature type="domain" description="Polymerase nucleotidyl transferase" evidence="1">
    <location>
        <begin position="19"/>
        <end position="52"/>
    </location>
</feature>
<dbReference type="Gene3D" id="3.30.460.10">
    <property type="entry name" value="Beta Polymerase, domain 2"/>
    <property type="match status" value="1"/>
</dbReference>
<dbReference type="EMBL" id="SKFG01000003">
    <property type="protein sequence ID" value="TCZ79368.1"/>
    <property type="molecule type" value="Genomic_DNA"/>
</dbReference>
<dbReference type="CDD" id="cd05403">
    <property type="entry name" value="NT_KNTase_like"/>
    <property type="match status" value="1"/>
</dbReference>
<dbReference type="GO" id="GO:0016779">
    <property type="term" value="F:nucleotidyltransferase activity"/>
    <property type="evidence" value="ECO:0007669"/>
    <property type="project" value="InterPro"/>
</dbReference>
<name>A0A4R4EM17_9BACL</name>
<keyword evidence="2" id="KW-0808">Transferase</keyword>
<evidence type="ECO:0000313" key="3">
    <source>
        <dbReference type="Proteomes" id="UP000295418"/>
    </source>
</evidence>
<evidence type="ECO:0000313" key="2">
    <source>
        <dbReference type="EMBL" id="TCZ79368.1"/>
    </source>
</evidence>
<dbReference type="SUPFAM" id="SSF81301">
    <property type="entry name" value="Nucleotidyltransferase"/>
    <property type="match status" value="1"/>
</dbReference>
<proteinExistence type="predicted"/>
<gene>
    <name evidence="2" type="ORF">E0485_05770</name>
</gene>
<evidence type="ECO:0000259" key="1">
    <source>
        <dbReference type="Pfam" id="PF01909"/>
    </source>
</evidence>
<keyword evidence="3" id="KW-1185">Reference proteome</keyword>
<sequence>MNNFNEFISDFRVWVYEQSLIIGVALVGSYARGDYKIDSDVDIVIITKDKNLTLEAIENNFIYDRPIQTKREEWGIVTSLRVYYSCGLEVEFGVVGEEWVKEPLDQGTVGVITNGFSIVIDKENVFESINKKLTDI</sequence>
<dbReference type="InterPro" id="IPR002934">
    <property type="entry name" value="Polymerase_NTP_transf_dom"/>
</dbReference>